<evidence type="ECO:0000313" key="3">
    <source>
        <dbReference type="Proteomes" id="UP000769156"/>
    </source>
</evidence>
<reference evidence="2" key="1">
    <citation type="journal article" date="2021" name="PeerJ">
        <title>Extensive microbial diversity within the chicken gut microbiome revealed by metagenomics and culture.</title>
        <authorList>
            <person name="Gilroy R."/>
            <person name="Ravi A."/>
            <person name="Getino M."/>
            <person name="Pursley I."/>
            <person name="Horton D.L."/>
            <person name="Alikhan N.F."/>
            <person name="Baker D."/>
            <person name="Gharbi K."/>
            <person name="Hall N."/>
            <person name="Watson M."/>
            <person name="Adriaenssens E.M."/>
            <person name="Foster-Nyarko E."/>
            <person name="Jarju S."/>
            <person name="Secka A."/>
            <person name="Antonio M."/>
            <person name="Oren A."/>
            <person name="Chaudhuri R.R."/>
            <person name="La Ragione R."/>
            <person name="Hildebrand F."/>
            <person name="Pallen M.J."/>
        </authorList>
    </citation>
    <scope>NUCLEOTIDE SEQUENCE</scope>
    <source>
        <strain evidence="2">ChiSjej5B23-16112</strain>
    </source>
</reference>
<evidence type="ECO:0000259" key="1">
    <source>
        <dbReference type="Pfam" id="PF12437"/>
    </source>
</evidence>
<dbReference type="PANTHER" id="PTHR42974">
    <property type="entry name" value="GLUTAMINE SYNTHETASE"/>
    <property type="match status" value="1"/>
</dbReference>
<protein>
    <submittedName>
        <fullName evidence="2">Glutamine synthetase III</fullName>
    </submittedName>
</protein>
<dbReference type="EMBL" id="DYVY01000054">
    <property type="protein sequence ID" value="HJF93787.1"/>
    <property type="molecule type" value="Genomic_DNA"/>
</dbReference>
<accession>A0A921I1U8</accession>
<proteinExistence type="predicted"/>
<dbReference type="GO" id="GO:0004356">
    <property type="term" value="F:glutamine synthetase activity"/>
    <property type="evidence" value="ECO:0007669"/>
    <property type="project" value="InterPro"/>
</dbReference>
<evidence type="ECO:0000313" key="2">
    <source>
        <dbReference type="EMBL" id="HJF93787.1"/>
    </source>
</evidence>
<feature type="non-terminal residue" evidence="2">
    <location>
        <position position="76"/>
    </location>
</feature>
<name>A0A921I1U8_9FIRM</name>
<sequence>MSTAAEKFGSMVFDESVMKERLPKETFKQLQRTMKDGRSLDINIANVVANAMKDWAIEKGVTHYTHWFQPMTGITA</sequence>
<dbReference type="Proteomes" id="UP000769156">
    <property type="component" value="Unassembled WGS sequence"/>
</dbReference>
<reference evidence="2" key="2">
    <citation type="submission" date="2021-09" db="EMBL/GenBank/DDBJ databases">
        <authorList>
            <person name="Gilroy R."/>
        </authorList>
    </citation>
    <scope>NUCLEOTIDE SEQUENCE</scope>
    <source>
        <strain evidence="2">ChiSjej5B23-16112</strain>
    </source>
</reference>
<dbReference type="InterPro" id="IPR052725">
    <property type="entry name" value="GS_Type-3"/>
</dbReference>
<dbReference type="AlphaFoldDB" id="A0A921I1U8"/>
<gene>
    <name evidence="2" type="ORF">K8V82_03240</name>
</gene>
<comment type="caution">
    <text evidence="2">The sequence shown here is derived from an EMBL/GenBank/DDBJ whole genome shotgun (WGS) entry which is preliminary data.</text>
</comment>
<dbReference type="Pfam" id="PF12437">
    <property type="entry name" value="GSIII_N"/>
    <property type="match status" value="1"/>
</dbReference>
<organism evidence="2 3">
    <name type="scientific">Lachnoclostridium phocaeense</name>
    <dbReference type="NCBI Taxonomy" id="1871021"/>
    <lineage>
        <taxon>Bacteria</taxon>
        <taxon>Bacillati</taxon>
        <taxon>Bacillota</taxon>
        <taxon>Clostridia</taxon>
        <taxon>Lachnospirales</taxon>
        <taxon>Lachnospiraceae</taxon>
    </lineage>
</organism>
<feature type="domain" description="Glutamine synthetase type III N-terminal" evidence="1">
    <location>
        <begin position="6"/>
        <end position="76"/>
    </location>
</feature>
<dbReference type="PANTHER" id="PTHR42974:SF1">
    <property type="entry name" value="TYPE-3 GLUTAMINE SYNTHETASE"/>
    <property type="match status" value="1"/>
</dbReference>
<dbReference type="InterPro" id="IPR022147">
    <property type="entry name" value="GSIII_N"/>
</dbReference>